<accession>A0A9P7D4J8</accession>
<name>A0A9P7D4J8_9AGAM</name>
<feature type="region of interest" description="Disordered" evidence="1">
    <location>
        <begin position="23"/>
        <end position="52"/>
    </location>
</feature>
<feature type="chain" id="PRO_5040365198" evidence="2">
    <location>
        <begin position="21"/>
        <end position="152"/>
    </location>
</feature>
<keyword evidence="2" id="KW-0732">Signal</keyword>
<dbReference type="OrthoDB" id="2702840at2759"/>
<feature type="signal peptide" evidence="2">
    <location>
        <begin position="1"/>
        <end position="20"/>
    </location>
</feature>
<comment type="caution">
    <text evidence="3">The sequence shown here is derived from an EMBL/GenBank/DDBJ whole genome shotgun (WGS) entry which is preliminary data.</text>
</comment>
<gene>
    <name evidence="3" type="ORF">EV702DRAFT_141101</name>
</gene>
<feature type="compositionally biased region" description="Basic and acidic residues" evidence="1">
    <location>
        <begin position="95"/>
        <end position="104"/>
    </location>
</feature>
<feature type="region of interest" description="Disordered" evidence="1">
    <location>
        <begin position="132"/>
        <end position="152"/>
    </location>
</feature>
<dbReference type="Proteomes" id="UP000714275">
    <property type="component" value="Unassembled WGS sequence"/>
</dbReference>
<evidence type="ECO:0000256" key="2">
    <source>
        <dbReference type="SAM" id="SignalP"/>
    </source>
</evidence>
<evidence type="ECO:0000256" key="1">
    <source>
        <dbReference type="SAM" id="MobiDB-lite"/>
    </source>
</evidence>
<dbReference type="EMBL" id="JABBWD010000014">
    <property type="protein sequence ID" value="KAG1778847.1"/>
    <property type="molecule type" value="Genomic_DNA"/>
</dbReference>
<proteinExistence type="predicted"/>
<feature type="region of interest" description="Disordered" evidence="1">
    <location>
        <begin position="88"/>
        <end position="119"/>
    </location>
</feature>
<sequence length="152" mass="16533">MHFVALFALAVAASTVPGLAAPTPNSQLQATSERDSDSIIYNPETSPGKVVGSVTTKRDDDIIFHNIYPYEISSLLVAGVVQGTGSNNTQGIASDTKRRSDSVHINHINSPDNTRRQTETAVNPLYDLEETSDNHTKRQAIPESATDFYPIY</sequence>
<evidence type="ECO:0000313" key="4">
    <source>
        <dbReference type="Proteomes" id="UP000714275"/>
    </source>
</evidence>
<evidence type="ECO:0000313" key="3">
    <source>
        <dbReference type="EMBL" id="KAG1778847.1"/>
    </source>
</evidence>
<reference evidence="3" key="1">
    <citation type="journal article" date="2020" name="New Phytol.">
        <title>Comparative genomics reveals dynamic genome evolution in host specialist ectomycorrhizal fungi.</title>
        <authorList>
            <person name="Lofgren L.A."/>
            <person name="Nguyen N.H."/>
            <person name="Vilgalys R."/>
            <person name="Ruytinx J."/>
            <person name="Liao H.L."/>
            <person name="Branco S."/>
            <person name="Kuo A."/>
            <person name="LaButti K."/>
            <person name="Lipzen A."/>
            <person name="Andreopoulos W."/>
            <person name="Pangilinan J."/>
            <person name="Riley R."/>
            <person name="Hundley H."/>
            <person name="Na H."/>
            <person name="Barry K."/>
            <person name="Grigoriev I.V."/>
            <person name="Stajich J.E."/>
            <person name="Kennedy P.G."/>
        </authorList>
    </citation>
    <scope>NUCLEOTIDE SEQUENCE</scope>
    <source>
        <strain evidence="3">DOB743</strain>
    </source>
</reference>
<keyword evidence="4" id="KW-1185">Reference proteome</keyword>
<organism evidence="3 4">
    <name type="scientific">Suillus placidus</name>
    <dbReference type="NCBI Taxonomy" id="48579"/>
    <lineage>
        <taxon>Eukaryota</taxon>
        <taxon>Fungi</taxon>
        <taxon>Dikarya</taxon>
        <taxon>Basidiomycota</taxon>
        <taxon>Agaricomycotina</taxon>
        <taxon>Agaricomycetes</taxon>
        <taxon>Agaricomycetidae</taxon>
        <taxon>Boletales</taxon>
        <taxon>Suillineae</taxon>
        <taxon>Suillaceae</taxon>
        <taxon>Suillus</taxon>
    </lineage>
</organism>
<protein>
    <submittedName>
        <fullName evidence="3">Uncharacterized protein</fullName>
    </submittedName>
</protein>
<dbReference type="AlphaFoldDB" id="A0A9P7D4J8"/>